<organism evidence="2 3">
    <name type="scientific">Streptococcus suis</name>
    <dbReference type="NCBI Taxonomy" id="1307"/>
    <lineage>
        <taxon>Bacteria</taxon>
        <taxon>Bacillati</taxon>
        <taxon>Bacillota</taxon>
        <taxon>Bacilli</taxon>
        <taxon>Lactobacillales</taxon>
        <taxon>Streptococcaceae</taxon>
        <taxon>Streptococcus</taxon>
    </lineage>
</organism>
<reference evidence="2 3" key="1">
    <citation type="submission" date="2016-02" db="EMBL/GenBank/DDBJ databases">
        <authorList>
            <consortium name="Pathogen Informatics"/>
        </authorList>
    </citation>
    <scope>NUCLEOTIDE SEQUENCE [LARGE SCALE GENOMIC DNA]</scope>
    <source>
        <strain evidence="2 3">LSS82</strain>
    </source>
</reference>
<dbReference type="Proteomes" id="UP000074825">
    <property type="component" value="Unassembled WGS sequence"/>
</dbReference>
<proteinExistence type="predicted"/>
<dbReference type="AlphaFoldDB" id="A0A116MDT3"/>
<evidence type="ECO:0000256" key="1">
    <source>
        <dbReference type="SAM" id="Phobius"/>
    </source>
</evidence>
<evidence type="ECO:0000313" key="2">
    <source>
        <dbReference type="EMBL" id="CYV42169.1"/>
    </source>
</evidence>
<keyword evidence="1" id="KW-0812">Transmembrane</keyword>
<feature type="transmembrane region" description="Helical" evidence="1">
    <location>
        <begin position="7"/>
        <end position="28"/>
    </location>
</feature>
<sequence length="41" mass="4756">MRIIILLLDLYVLFCTIYVSILIAKYSISGLCELLKNRLHS</sequence>
<name>A0A116MDT3_STRSU</name>
<keyword evidence="1" id="KW-0472">Membrane</keyword>
<protein>
    <submittedName>
        <fullName evidence="2">Uncharacterized protein</fullName>
    </submittedName>
</protein>
<gene>
    <name evidence="2" type="ORF">ERS132444_00121</name>
</gene>
<dbReference type="EMBL" id="FIIF01000001">
    <property type="protein sequence ID" value="CYV42169.1"/>
    <property type="molecule type" value="Genomic_DNA"/>
</dbReference>
<keyword evidence="1" id="KW-1133">Transmembrane helix</keyword>
<accession>A0A116MDT3</accession>
<evidence type="ECO:0000313" key="3">
    <source>
        <dbReference type="Proteomes" id="UP000074825"/>
    </source>
</evidence>